<evidence type="ECO:0000259" key="1">
    <source>
        <dbReference type="Pfam" id="PF04480"/>
    </source>
</evidence>
<evidence type="ECO:0000313" key="2">
    <source>
        <dbReference type="EMBL" id="MDQ0474549.1"/>
    </source>
</evidence>
<dbReference type="RefSeq" id="WP_307284354.1">
    <property type="nucleotide sequence ID" value="NZ_JAUSVX010000024.1"/>
</dbReference>
<dbReference type="CDD" id="cd01038">
    <property type="entry name" value="Endonuclease_DUF559"/>
    <property type="match status" value="1"/>
</dbReference>
<dbReference type="EMBL" id="JAUSVX010000024">
    <property type="protein sequence ID" value="MDQ0474549.1"/>
    <property type="molecule type" value="Genomic_DNA"/>
</dbReference>
<dbReference type="InterPro" id="IPR011335">
    <property type="entry name" value="Restrct_endonuc-II-like"/>
</dbReference>
<dbReference type="GO" id="GO:0004519">
    <property type="term" value="F:endonuclease activity"/>
    <property type="evidence" value="ECO:0007669"/>
    <property type="project" value="UniProtKB-KW"/>
</dbReference>
<sequence>MATEHRQFARHLRARATKAEDVLWQAVRGRRLAGLKFRRQVPLLAYTVDFLCIERRLIVELDGRHHGWSREYDAERTSELEARGFIVLRFPNALVFGDIDLVRSRIAEMAALAAGV</sequence>
<accession>A0ABU0JJT7</accession>
<organism evidence="2 3">
    <name type="scientific">Labrys wisconsinensis</name>
    <dbReference type="NCBI Taxonomy" id="425677"/>
    <lineage>
        <taxon>Bacteria</taxon>
        <taxon>Pseudomonadati</taxon>
        <taxon>Pseudomonadota</taxon>
        <taxon>Alphaproteobacteria</taxon>
        <taxon>Hyphomicrobiales</taxon>
        <taxon>Xanthobacteraceae</taxon>
        <taxon>Labrys</taxon>
    </lineage>
</organism>
<feature type="domain" description="DUF559" evidence="1">
    <location>
        <begin position="5"/>
        <end position="108"/>
    </location>
</feature>
<dbReference type="Gene3D" id="3.40.960.10">
    <property type="entry name" value="VSR Endonuclease"/>
    <property type="match status" value="1"/>
</dbReference>
<dbReference type="Proteomes" id="UP001242480">
    <property type="component" value="Unassembled WGS sequence"/>
</dbReference>
<dbReference type="InterPro" id="IPR047216">
    <property type="entry name" value="Endonuclease_DUF559_bact"/>
</dbReference>
<reference evidence="2 3" key="1">
    <citation type="submission" date="2023-07" db="EMBL/GenBank/DDBJ databases">
        <title>Genomic Encyclopedia of Type Strains, Phase IV (KMG-IV): sequencing the most valuable type-strain genomes for metagenomic binning, comparative biology and taxonomic classification.</title>
        <authorList>
            <person name="Goeker M."/>
        </authorList>
    </citation>
    <scope>NUCLEOTIDE SEQUENCE [LARGE SCALE GENOMIC DNA]</scope>
    <source>
        <strain evidence="2 3">DSM 19619</strain>
    </source>
</reference>
<dbReference type="InterPro" id="IPR007569">
    <property type="entry name" value="DUF559"/>
</dbReference>
<evidence type="ECO:0000313" key="3">
    <source>
        <dbReference type="Proteomes" id="UP001242480"/>
    </source>
</evidence>
<dbReference type="SUPFAM" id="SSF52980">
    <property type="entry name" value="Restriction endonuclease-like"/>
    <property type="match status" value="1"/>
</dbReference>
<keyword evidence="2" id="KW-0540">Nuclease</keyword>
<name>A0ABU0JJT7_9HYPH</name>
<protein>
    <submittedName>
        <fullName evidence="2">Very-short-patch-repair endonuclease</fullName>
    </submittedName>
</protein>
<comment type="caution">
    <text evidence="2">The sequence shown here is derived from an EMBL/GenBank/DDBJ whole genome shotgun (WGS) entry which is preliminary data.</text>
</comment>
<keyword evidence="3" id="KW-1185">Reference proteome</keyword>
<dbReference type="PANTHER" id="PTHR38590:SF1">
    <property type="entry name" value="BLL0828 PROTEIN"/>
    <property type="match status" value="1"/>
</dbReference>
<proteinExistence type="predicted"/>
<dbReference type="PANTHER" id="PTHR38590">
    <property type="entry name" value="BLL0828 PROTEIN"/>
    <property type="match status" value="1"/>
</dbReference>
<keyword evidence="2" id="KW-0378">Hydrolase</keyword>
<dbReference type="Pfam" id="PF04480">
    <property type="entry name" value="DUF559"/>
    <property type="match status" value="1"/>
</dbReference>
<keyword evidence="2" id="KW-0255">Endonuclease</keyword>
<gene>
    <name evidence="2" type="ORF">QO011_007590</name>
</gene>